<feature type="transmembrane region" description="Helical" evidence="5">
    <location>
        <begin position="101"/>
        <end position="126"/>
    </location>
</feature>
<comment type="caution">
    <text evidence="6">The sequence shown here is derived from an EMBL/GenBank/DDBJ whole genome shotgun (WGS) entry which is preliminary data.</text>
</comment>
<reference evidence="6" key="1">
    <citation type="submission" date="2022-06" db="EMBL/GenBank/DDBJ databases">
        <title>Solitalea sp. MAHUQ-68 isolated from rhizospheric soil.</title>
        <authorList>
            <person name="Huq M.A."/>
        </authorList>
    </citation>
    <scope>NUCLEOTIDE SEQUENCE</scope>
    <source>
        <strain evidence="6">MAHUQ-68</strain>
    </source>
</reference>
<feature type="transmembrane region" description="Helical" evidence="5">
    <location>
        <begin position="473"/>
        <end position="490"/>
    </location>
</feature>
<feature type="transmembrane region" description="Helical" evidence="5">
    <location>
        <begin position="412"/>
        <end position="432"/>
    </location>
</feature>
<keyword evidence="7" id="KW-1185">Reference proteome</keyword>
<dbReference type="Proteomes" id="UP001155182">
    <property type="component" value="Unassembled WGS sequence"/>
</dbReference>
<evidence type="ECO:0000256" key="4">
    <source>
        <dbReference type="ARBA" id="ARBA00023136"/>
    </source>
</evidence>
<feature type="transmembrane region" description="Helical" evidence="5">
    <location>
        <begin position="274"/>
        <end position="296"/>
    </location>
</feature>
<keyword evidence="3 5" id="KW-1133">Transmembrane helix</keyword>
<proteinExistence type="predicted"/>
<feature type="transmembrane region" description="Helical" evidence="5">
    <location>
        <begin position="182"/>
        <end position="203"/>
    </location>
</feature>
<dbReference type="GO" id="GO:0015179">
    <property type="term" value="F:L-amino acid transmembrane transporter activity"/>
    <property type="evidence" value="ECO:0007669"/>
    <property type="project" value="TreeGrafter"/>
</dbReference>
<dbReference type="AlphaFoldDB" id="A0A9X2JCL1"/>
<dbReference type="PANTHER" id="PTHR11785">
    <property type="entry name" value="AMINO ACID TRANSPORTER"/>
    <property type="match status" value="1"/>
</dbReference>
<evidence type="ECO:0000256" key="5">
    <source>
        <dbReference type="SAM" id="Phobius"/>
    </source>
</evidence>
<organism evidence="6 7">
    <name type="scientific">Solitalea agri</name>
    <dbReference type="NCBI Taxonomy" id="2953739"/>
    <lineage>
        <taxon>Bacteria</taxon>
        <taxon>Pseudomonadati</taxon>
        <taxon>Bacteroidota</taxon>
        <taxon>Sphingobacteriia</taxon>
        <taxon>Sphingobacteriales</taxon>
        <taxon>Sphingobacteriaceae</taxon>
        <taxon>Solitalea</taxon>
    </lineage>
</organism>
<evidence type="ECO:0000256" key="3">
    <source>
        <dbReference type="ARBA" id="ARBA00022989"/>
    </source>
</evidence>
<feature type="transmembrane region" description="Helical" evidence="5">
    <location>
        <begin position="444"/>
        <end position="467"/>
    </location>
</feature>
<feature type="transmembrane region" description="Helical" evidence="5">
    <location>
        <begin position="24"/>
        <end position="45"/>
    </location>
</feature>
<dbReference type="GO" id="GO:0016020">
    <property type="term" value="C:membrane"/>
    <property type="evidence" value="ECO:0007669"/>
    <property type="project" value="UniProtKB-SubCell"/>
</dbReference>
<keyword evidence="4 5" id="KW-0472">Membrane</keyword>
<dbReference type="RefSeq" id="WP_252586146.1">
    <property type="nucleotide sequence ID" value="NZ_JAMWYS010000013.1"/>
</dbReference>
<sequence length="501" mass="54036">MEQTITHQNHQNLSTEHSEMKRELGLFDSTMIVVGSMIGSGIFIVTSDIARLLGSPFWILFVWLLTGAITLMAALSYGELAGMMPKAGGQYVYLREAYNKFVGFLYGWTTFMVIQTGTIAAVAIAFAKYTGVLLPQLINADPLFNLGPIAFSSQQFLGVALIALLTIINLYGVKNAKIIQGIFTVAKIVSLLGLIVLGVYIGWNSNAFHQNFSNFFAAPFKTTANVNTLDVIKLSGWALIGAIGGALVGSLFSSDAWNNITYTAGEVKEPKRNIPLSLFFGTLIVTVLYILANIAYLSLLPVNGNPAGSDVLARGIMFATNDRVATAGAEIIFGGAAVVIMAVLIMISTFGCNNGLIMAGARLYYAMAKDGLFLKKAENLNNKGVPAYGLIIQGIWASVLCFSGKYNELLDYVIFAVLIFYSLTIGGIFILRKTQPNAERPYKAFGFPIVPALYIILAMAICIDLLIVKSTTSLIGLGIVLIGIPVYFILNSGKNLQQNKS</sequence>
<evidence type="ECO:0000313" key="7">
    <source>
        <dbReference type="Proteomes" id="UP001155182"/>
    </source>
</evidence>
<feature type="transmembrane region" description="Helical" evidence="5">
    <location>
        <begin position="331"/>
        <end position="364"/>
    </location>
</feature>
<comment type="subcellular location">
    <subcellularLocation>
        <location evidence="1">Membrane</location>
        <topology evidence="1">Multi-pass membrane protein</topology>
    </subcellularLocation>
</comment>
<dbReference type="Gene3D" id="1.20.1740.10">
    <property type="entry name" value="Amino acid/polyamine transporter I"/>
    <property type="match status" value="1"/>
</dbReference>
<dbReference type="PIRSF" id="PIRSF006060">
    <property type="entry name" value="AA_transporter"/>
    <property type="match status" value="1"/>
</dbReference>
<protein>
    <submittedName>
        <fullName evidence="6">Amino acid permease</fullName>
    </submittedName>
</protein>
<evidence type="ECO:0000256" key="1">
    <source>
        <dbReference type="ARBA" id="ARBA00004141"/>
    </source>
</evidence>
<feature type="transmembrane region" description="Helical" evidence="5">
    <location>
        <begin position="385"/>
        <end position="406"/>
    </location>
</feature>
<evidence type="ECO:0000256" key="2">
    <source>
        <dbReference type="ARBA" id="ARBA00022692"/>
    </source>
</evidence>
<name>A0A9X2JCL1_9SPHI</name>
<dbReference type="Pfam" id="PF13520">
    <property type="entry name" value="AA_permease_2"/>
    <property type="match status" value="1"/>
</dbReference>
<dbReference type="InterPro" id="IPR002293">
    <property type="entry name" value="AA/rel_permease1"/>
</dbReference>
<feature type="transmembrane region" description="Helical" evidence="5">
    <location>
        <begin position="57"/>
        <end position="80"/>
    </location>
</feature>
<evidence type="ECO:0000313" key="6">
    <source>
        <dbReference type="EMBL" id="MCO4291910.1"/>
    </source>
</evidence>
<keyword evidence="2 5" id="KW-0812">Transmembrane</keyword>
<feature type="transmembrane region" description="Helical" evidence="5">
    <location>
        <begin position="146"/>
        <end position="170"/>
    </location>
</feature>
<accession>A0A9X2JCL1</accession>
<dbReference type="InterPro" id="IPR050598">
    <property type="entry name" value="AminoAcid_Transporter"/>
</dbReference>
<dbReference type="EMBL" id="JAMWYS010000013">
    <property type="protein sequence ID" value="MCO4291910.1"/>
    <property type="molecule type" value="Genomic_DNA"/>
</dbReference>
<feature type="transmembrane region" description="Helical" evidence="5">
    <location>
        <begin position="234"/>
        <end position="253"/>
    </location>
</feature>
<dbReference type="PANTHER" id="PTHR11785:SF512">
    <property type="entry name" value="SOBREMESA, ISOFORM B"/>
    <property type="match status" value="1"/>
</dbReference>
<gene>
    <name evidence="6" type="ORF">NF867_03430</name>
</gene>